<name>I4H2H4_MICAE</name>
<sequence>MTVTNRQELEELIQQVKKAQQQFANYSQEQVDLIFKKAALAANNARIPLAKMAVQETEMGVIEDKVIKNHFASEIIYNKYKHSKTCGIIEEDKSFGLQKIAEPVGILAGIVPTTNPTSTAIFKALIALKTRNGIIFSPHPRAKDCTIAAAKIVLEAAVKAGAPAGIIGWIDQPSVELSQALMQHPCINLILATGGPGMVKAAYSSGRPSLGVGAGNTPALIDETAHIKMAVSSIILSKTFDNGMICASEQSVIVVDSIYEEVRQEFIDRGAYLLSPEERQKVVGILLKDGHINPDIVGQPVEKLAAMAGISVPEDTRLLIGEVENIGLEEPFSYEKLSPILAMYRAKDFEDGVKKAEKLVLFAGRGHTAVLYTAPSNRENIKRFEDNVETARVLINTPSSQGAIGDIYNFRLDPSLTLGCGTWGGNSISENVEPTHLLNIKTVAERRENMLWFRVPPKVYFKYGSLPIAIRELAGKKRAFIVTDKPLFDLGVTAPLQEILEEIGITVNIFYDVEPDPSLETVERGLNVINTFNPDVIIAIGGGSPMDAAKIMWLLYEHPEIEFESLAMRFMDIRKRVYELPPLGEKALMVCIPTTSGTGSEVTPFAVVTDRRNNIKYPLADYALTPSMAIVDPELVLNMPKKLTAYGGIDALTHALESYVSVLASEYTNALGQDAIRLLFKYLPSSYHNGAKDPKAREKVHYAATMAGMAFANGFLGICHSMAHQLGAIFHIPHGLANALMISHVILYNATDAPFKQATFSQYKYPNVKWRYARIAHSLGLGGESETESVERLVLAIECLKREIGIPASIKEVIPETEAEFMAKLDHLAEQAFDDQCTGANPRYPLIEDLKTLLLQAYHGNLPLEVAVNGHGDVSLADLKLDPQPLSL</sequence>
<dbReference type="Gene3D" id="3.40.605.10">
    <property type="entry name" value="Aldehyde Dehydrogenase, Chain A, domain 1"/>
    <property type="match status" value="1"/>
</dbReference>
<evidence type="ECO:0000256" key="4">
    <source>
        <dbReference type="ARBA" id="ARBA00023027"/>
    </source>
</evidence>
<dbReference type="EMBL" id="CAIM01000094">
    <property type="protein sequence ID" value="CCI16248.1"/>
    <property type="molecule type" value="Genomic_DNA"/>
</dbReference>
<reference evidence="14 15" key="1">
    <citation type="submission" date="2012-04" db="EMBL/GenBank/DDBJ databases">
        <authorList>
            <person name="Genoscope - CEA"/>
        </authorList>
    </citation>
    <scope>NUCLEOTIDE SEQUENCE [LARGE SCALE GENOMIC DNA]</scope>
    <source>
        <strain evidence="14 15">9807</strain>
    </source>
</reference>
<dbReference type="Pfam" id="PF00171">
    <property type="entry name" value="Aldedh"/>
    <property type="match status" value="1"/>
</dbReference>
<evidence type="ECO:0000256" key="3">
    <source>
        <dbReference type="ARBA" id="ARBA00023004"/>
    </source>
</evidence>
<keyword evidence="4" id="KW-0520">NAD</keyword>
<evidence type="ECO:0000256" key="5">
    <source>
        <dbReference type="ARBA" id="ARBA00023268"/>
    </source>
</evidence>
<feature type="domain" description="Aldehyde dehydrogenase" evidence="11">
    <location>
        <begin position="5"/>
        <end position="271"/>
    </location>
</feature>
<dbReference type="InterPro" id="IPR015590">
    <property type="entry name" value="Aldehyde_DH_dom"/>
</dbReference>
<accession>I4H2H4</accession>
<organism evidence="14 15">
    <name type="scientific">Microcystis aeruginosa PCC 9807</name>
    <dbReference type="NCBI Taxonomy" id="1160283"/>
    <lineage>
        <taxon>Bacteria</taxon>
        <taxon>Bacillati</taxon>
        <taxon>Cyanobacteriota</taxon>
        <taxon>Cyanophyceae</taxon>
        <taxon>Oscillatoriophycideae</taxon>
        <taxon>Chroococcales</taxon>
        <taxon>Microcystaceae</taxon>
        <taxon>Microcystis</taxon>
    </lineage>
</organism>
<dbReference type="AlphaFoldDB" id="I4H2H4"/>
<keyword evidence="10" id="KW-0175">Coiled coil</keyword>
<dbReference type="Gene3D" id="3.40.50.1970">
    <property type="match status" value="1"/>
</dbReference>
<dbReference type="SUPFAM" id="SSF56796">
    <property type="entry name" value="Dehydroquinate synthase-like"/>
    <property type="match status" value="1"/>
</dbReference>
<dbReference type="InterPro" id="IPR012079">
    <property type="entry name" value="Bifunc_Ald-ADH"/>
</dbReference>
<dbReference type="InterPro" id="IPR039697">
    <property type="entry name" value="Alcohol_dehydrogenase_Fe"/>
</dbReference>
<evidence type="ECO:0000313" key="14">
    <source>
        <dbReference type="EMBL" id="CCI16248.1"/>
    </source>
</evidence>
<dbReference type="RefSeq" id="WP_002786828.1">
    <property type="nucleotide sequence ID" value="NZ_HE973342.1"/>
</dbReference>
<dbReference type="PANTHER" id="PTHR11496:SF83">
    <property type="entry name" value="HYDROXYACID-OXOACID TRANSHYDROGENASE, MITOCHONDRIAL"/>
    <property type="match status" value="1"/>
</dbReference>
<dbReference type="FunFam" id="1.20.1090.10:FF:000001">
    <property type="entry name" value="Aldehyde-alcohol dehydrogenase"/>
    <property type="match status" value="1"/>
</dbReference>
<dbReference type="FunFam" id="3.40.50.1970:FF:000002">
    <property type="entry name" value="Aldehyde-alcohol dehydrogenase"/>
    <property type="match status" value="1"/>
</dbReference>
<keyword evidence="5" id="KW-0511">Multifunctional enzyme</keyword>
<dbReference type="InterPro" id="IPR034789">
    <property type="entry name" value="AAD_C"/>
</dbReference>
<dbReference type="NCBIfam" id="NF010378">
    <property type="entry name" value="PRK13805.1"/>
    <property type="match status" value="1"/>
</dbReference>
<dbReference type="GO" id="GO:0015976">
    <property type="term" value="P:carbon utilization"/>
    <property type="evidence" value="ECO:0007669"/>
    <property type="project" value="InterPro"/>
</dbReference>
<dbReference type="Pfam" id="PF25137">
    <property type="entry name" value="ADH_Fe_C"/>
    <property type="match status" value="1"/>
</dbReference>
<evidence type="ECO:0000256" key="6">
    <source>
        <dbReference type="ARBA" id="ARBA00035641"/>
    </source>
</evidence>
<evidence type="ECO:0000259" key="13">
    <source>
        <dbReference type="Pfam" id="PF25137"/>
    </source>
</evidence>
<evidence type="ECO:0000256" key="1">
    <source>
        <dbReference type="ARBA" id="ARBA00001954"/>
    </source>
</evidence>
<dbReference type="InterPro" id="IPR016163">
    <property type="entry name" value="Ald_DH_C"/>
</dbReference>
<evidence type="ECO:0000256" key="2">
    <source>
        <dbReference type="ARBA" id="ARBA00023002"/>
    </source>
</evidence>
<dbReference type="InterPro" id="IPR016162">
    <property type="entry name" value="Ald_DH_N"/>
</dbReference>
<comment type="cofactor">
    <cofactor evidence="1">
        <name>Fe(2+)</name>
        <dbReference type="ChEBI" id="CHEBI:29033"/>
    </cofactor>
</comment>
<dbReference type="PIRSF" id="PIRSF000111">
    <property type="entry name" value="ALDH_ADH"/>
    <property type="match status" value="1"/>
</dbReference>
<evidence type="ECO:0000256" key="10">
    <source>
        <dbReference type="SAM" id="Coils"/>
    </source>
</evidence>
<dbReference type="Pfam" id="PF00465">
    <property type="entry name" value="Fe-ADH"/>
    <property type="match status" value="1"/>
</dbReference>
<dbReference type="InterPro" id="IPR016161">
    <property type="entry name" value="Ald_DH/histidinol_DH"/>
</dbReference>
<dbReference type="InterPro" id="IPR001670">
    <property type="entry name" value="ADH_Fe/GldA"/>
</dbReference>
<protein>
    <recommendedName>
        <fullName evidence="8 9">Aldehyde-alcohol dehydrogenase</fullName>
    </recommendedName>
</protein>
<dbReference type="GO" id="GO:0006066">
    <property type="term" value="P:alcohol metabolic process"/>
    <property type="evidence" value="ECO:0007669"/>
    <property type="project" value="InterPro"/>
</dbReference>
<dbReference type="GO" id="GO:0046872">
    <property type="term" value="F:metal ion binding"/>
    <property type="evidence" value="ECO:0007669"/>
    <property type="project" value="InterPro"/>
</dbReference>
<keyword evidence="2 9" id="KW-0560">Oxidoreductase</keyword>
<keyword evidence="3" id="KW-0408">Iron</keyword>
<dbReference type="CDD" id="cd07122">
    <property type="entry name" value="ALDH_F20_ACDH"/>
    <property type="match status" value="1"/>
</dbReference>
<proteinExistence type="inferred from homology"/>
<comment type="similarity">
    <text evidence="7 9">In the C-terminal section; belongs to the iron-containing alcohol dehydrogenase family.</text>
</comment>
<dbReference type="SUPFAM" id="SSF53720">
    <property type="entry name" value="ALDH-like"/>
    <property type="match status" value="1"/>
</dbReference>
<dbReference type="HOGENOM" id="CLU_007207_1_1_3"/>
<dbReference type="PROSITE" id="PS00060">
    <property type="entry name" value="ADH_IRON_2"/>
    <property type="match status" value="1"/>
</dbReference>
<evidence type="ECO:0000256" key="9">
    <source>
        <dbReference type="PIRNR" id="PIRNR000111"/>
    </source>
</evidence>
<dbReference type="InterPro" id="IPR018211">
    <property type="entry name" value="ADH_Fe_CS"/>
</dbReference>
<evidence type="ECO:0000259" key="12">
    <source>
        <dbReference type="Pfam" id="PF00465"/>
    </source>
</evidence>
<evidence type="ECO:0000256" key="7">
    <source>
        <dbReference type="ARBA" id="ARBA00035645"/>
    </source>
</evidence>
<feature type="domain" description="Alcohol dehydrogenase iron-type/glycerol dehydrogenase GldA" evidence="12">
    <location>
        <begin position="456"/>
        <end position="633"/>
    </location>
</feature>
<dbReference type="PANTHER" id="PTHR11496">
    <property type="entry name" value="ALCOHOL DEHYDROGENASE"/>
    <property type="match status" value="1"/>
</dbReference>
<dbReference type="Gene3D" id="3.40.309.10">
    <property type="entry name" value="Aldehyde Dehydrogenase, Chain A, domain 2"/>
    <property type="match status" value="1"/>
</dbReference>
<dbReference type="PROSITE" id="PS00913">
    <property type="entry name" value="ADH_IRON_1"/>
    <property type="match status" value="1"/>
</dbReference>
<gene>
    <name evidence="14" type="primary">adhE</name>
    <name evidence="14" type="ORF">MICAF_1830002</name>
</gene>
<dbReference type="InterPro" id="IPR056798">
    <property type="entry name" value="ADH_Fe_C"/>
</dbReference>
<dbReference type="CDD" id="cd08178">
    <property type="entry name" value="AAD_C"/>
    <property type="match status" value="1"/>
</dbReference>
<dbReference type="Proteomes" id="UP000003613">
    <property type="component" value="Unassembled WGS sequence"/>
</dbReference>
<dbReference type="GO" id="GO:0004022">
    <property type="term" value="F:alcohol dehydrogenase (NAD+) activity"/>
    <property type="evidence" value="ECO:0007669"/>
    <property type="project" value="UniProtKB-UniRule"/>
</dbReference>
<evidence type="ECO:0000259" key="11">
    <source>
        <dbReference type="Pfam" id="PF00171"/>
    </source>
</evidence>
<evidence type="ECO:0000313" key="15">
    <source>
        <dbReference type="Proteomes" id="UP000003613"/>
    </source>
</evidence>
<evidence type="ECO:0000256" key="8">
    <source>
        <dbReference type="ARBA" id="ARBA00074764"/>
    </source>
</evidence>
<feature type="domain" description="Fe-containing alcohol dehydrogenase-like C-terminal" evidence="13">
    <location>
        <begin position="644"/>
        <end position="858"/>
    </location>
</feature>
<comment type="caution">
    <text evidence="14">The sequence shown here is derived from an EMBL/GenBank/DDBJ whole genome shotgun (WGS) entry which is preliminary data.</text>
</comment>
<dbReference type="FunFam" id="3.40.309.10:FF:000007">
    <property type="entry name" value="Aldehyde-alcohol dehydrogenase"/>
    <property type="match status" value="1"/>
</dbReference>
<comment type="similarity">
    <text evidence="6 9">In the N-terminal section; belongs to the aldehyde dehydrogenase family.</text>
</comment>
<feature type="coiled-coil region" evidence="10">
    <location>
        <begin position="2"/>
        <end position="29"/>
    </location>
</feature>
<dbReference type="Gene3D" id="1.20.1090.10">
    <property type="entry name" value="Dehydroquinate synthase-like - alpha domain"/>
    <property type="match status" value="1"/>
</dbReference>
<dbReference type="GO" id="GO:0008774">
    <property type="term" value="F:acetaldehyde dehydrogenase (acetylating) activity"/>
    <property type="evidence" value="ECO:0007669"/>
    <property type="project" value="UniProtKB-UniRule"/>
</dbReference>